<gene>
    <name evidence="3" type="ORF">Q8F55_005344</name>
</gene>
<evidence type="ECO:0000313" key="3">
    <source>
        <dbReference type="EMBL" id="KAL1408532.1"/>
    </source>
</evidence>
<accession>A0ABR3Q230</accession>
<dbReference type="InterPro" id="IPR018786">
    <property type="entry name" value="Mit_KHE1"/>
</dbReference>
<dbReference type="RefSeq" id="XP_069208476.1">
    <property type="nucleotide sequence ID" value="XM_069353834.1"/>
</dbReference>
<dbReference type="EMBL" id="JBBXJM010000004">
    <property type="protein sequence ID" value="KAL1408532.1"/>
    <property type="molecule type" value="Genomic_DNA"/>
</dbReference>
<protein>
    <recommendedName>
        <fullName evidence="5">Mitochondrial K+-H+ exchange-related-domain-containing protein</fullName>
    </recommendedName>
</protein>
<dbReference type="PANTHER" id="PTHR28062">
    <property type="entry name" value="K+-H+ EXCHANGE-LIKE PROTEIN"/>
    <property type="match status" value="1"/>
</dbReference>
<evidence type="ECO:0000256" key="1">
    <source>
        <dbReference type="SAM" id="MobiDB-lite"/>
    </source>
</evidence>
<feature type="transmembrane region" description="Helical" evidence="2">
    <location>
        <begin position="213"/>
        <end position="239"/>
    </location>
</feature>
<reference evidence="3 4" key="1">
    <citation type="submission" date="2023-08" db="EMBL/GenBank/DDBJ databases">
        <title>Annotated Genome Sequence of Vanrija albida AlHP1.</title>
        <authorList>
            <person name="Herzog R."/>
        </authorList>
    </citation>
    <scope>NUCLEOTIDE SEQUENCE [LARGE SCALE GENOMIC DNA]</scope>
    <source>
        <strain evidence="3 4">AlHP1</strain>
    </source>
</reference>
<evidence type="ECO:0008006" key="5">
    <source>
        <dbReference type="Google" id="ProtNLM"/>
    </source>
</evidence>
<comment type="caution">
    <text evidence="3">The sequence shown here is derived from an EMBL/GenBank/DDBJ whole genome shotgun (WGS) entry which is preliminary data.</text>
</comment>
<dbReference type="GeneID" id="95986387"/>
<dbReference type="PANTHER" id="PTHR28062:SF1">
    <property type="entry name" value="TRANSMEMBRANE PROTEIN"/>
    <property type="match status" value="1"/>
</dbReference>
<feature type="compositionally biased region" description="Low complexity" evidence="1">
    <location>
        <begin position="30"/>
        <end position="58"/>
    </location>
</feature>
<dbReference type="Proteomes" id="UP001565368">
    <property type="component" value="Unassembled WGS sequence"/>
</dbReference>
<keyword evidence="2" id="KW-0472">Membrane</keyword>
<organism evidence="3 4">
    <name type="scientific">Vanrija albida</name>
    <dbReference type="NCBI Taxonomy" id="181172"/>
    <lineage>
        <taxon>Eukaryota</taxon>
        <taxon>Fungi</taxon>
        <taxon>Dikarya</taxon>
        <taxon>Basidiomycota</taxon>
        <taxon>Agaricomycotina</taxon>
        <taxon>Tremellomycetes</taxon>
        <taxon>Trichosporonales</taxon>
        <taxon>Trichosporonaceae</taxon>
        <taxon>Vanrija</taxon>
    </lineage>
</organism>
<dbReference type="Pfam" id="PF10173">
    <property type="entry name" value="Mit_KHE1"/>
    <property type="match status" value="1"/>
</dbReference>
<proteinExistence type="predicted"/>
<keyword evidence="2" id="KW-0812">Transmembrane</keyword>
<sequence length="358" mass="38268">MSLKTARPFRILALPLVRLPHGALRVSPPAGAGAAANAASGSSGSSSSSSAGGATANSSTSATQATASAGSTAADAAVAARETPLILYHVQQPAPPVSDGPPPLYQRALDRASGEWIKLGKKEEGTWMRWFFDKGEGLMDKIEFEEWSLKAIHEGQGIKIDKATGKPIGDARVTLLRPGGPAATALGLPPLLPKLHRTLLHRIPYHKKMMRRFIFFTPLTWPFAIIPILPNFPLFYVLWRAWSHYKAWRGATYIEALLKGGVITEEDSEVLGKVYAAAHEAKGKAEAEKVDKAAAAKAEEVAAAATDSPYPGLMITKAQLPALVAEFELSDGEVVDVGRAIEQADHRAKDAEKKLEAK</sequence>
<feature type="region of interest" description="Disordered" evidence="1">
    <location>
        <begin position="29"/>
        <end position="58"/>
    </location>
</feature>
<keyword evidence="4" id="KW-1185">Reference proteome</keyword>
<name>A0ABR3Q230_9TREE</name>
<keyword evidence="2" id="KW-1133">Transmembrane helix</keyword>
<evidence type="ECO:0000313" key="4">
    <source>
        <dbReference type="Proteomes" id="UP001565368"/>
    </source>
</evidence>
<evidence type="ECO:0000256" key="2">
    <source>
        <dbReference type="SAM" id="Phobius"/>
    </source>
</evidence>